<feature type="region of interest" description="Disordered" evidence="1">
    <location>
        <begin position="1"/>
        <end position="85"/>
    </location>
</feature>
<dbReference type="Proteomes" id="UP000008021">
    <property type="component" value="Chromosome 6"/>
</dbReference>
<reference evidence="2" key="1">
    <citation type="submission" date="2015-04" db="UniProtKB">
        <authorList>
            <consortium name="EnsemblPlants"/>
        </authorList>
    </citation>
    <scope>IDENTIFICATION</scope>
</reference>
<proteinExistence type="predicted"/>
<keyword evidence="3" id="KW-1185">Reference proteome</keyword>
<organism evidence="2">
    <name type="scientific">Oryza meridionalis</name>
    <dbReference type="NCBI Taxonomy" id="40149"/>
    <lineage>
        <taxon>Eukaryota</taxon>
        <taxon>Viridiplantae</taxon>
        <taxon>Streptophyta</taxon>
        <taxon>Embryophyta</taxon>
        <taxon>Tracheophyta</taxon>
        <taxon>Spermatophyta</taxon>
        <taxon>Magnoliopsida</taxon>
        <taxon>Liliopsida</taxon>
        <taxon>Poales</taxon>
        <taxon>Poaceae</taxon>
        <taxon>BOP clade</taxon>
        <taxon>Oryzoideae</taxon>
        <taxon>Oryzeae</taxon>
        <taxon>Oryzinae</taxon>
        <taxon>Oryza</taxon>
    </lineage>
</organism>
<sequence length="199" mass="21141">MGRLPGGGVSGGEMGGNGALPSAGSSRRGDGGRRRAAARSPPPERRAPSPPTDPAGGEAAGDGKRAPLRPIRREGRRRHWKQTKQMKPWAAGTRFFFTCFGGFVNDFIGDTMRGMFMAAGDSGQRRAPLCLIQREGRRRATAGGGTRGPAGDEADEALGRRHKIFLDVLDHPKQMDSVLVGKPSSVPVFLTGIREAALI</sequence>
<name>A0A0E0E0J7_9ORYZ</name>
<evidence type="ECO:0000313" key="2">
    <source>
        <dbReference type="EnsemblPlants" id="OMERI06G12600.1"/>
    </source>
</evidence>
<evidence type="ECO:0000256" key="1">
    <source>
        <dbReference type="SAM" id="MobiDB-lite"/>
    </source>
</evidence>
<accession>A0A0E0E0J7</accession>
<dbReference type="Gramene" id="OMERI06G12600.1">
    <property type="protein sequence ID" value="OMERI06G12600.1"/>
    <property type="gene ID" value="OMERI06G12600"/>
</dbReference>
<reference evidence="2" key="2">
    <citation type="submission" date="2018-05" db="EMBL/GenBank/DDBJ databases">
        <title>OmerRS3 (Oryza meridionalis Reference Sequence Version 3).</title>
        <authorList>
            <person name="Zhang J."/>
            <person name="Kudrna D."/>
            <person name="Lee S."/>
            <person name="Talag J."/>
            <person name="Welchert J."/>
            <person name="Wing R.A."/>
        </authorList>
    </citation>
    <scope>NUCLEOTIDE SEQUENCE [LARGE SCALE GENOMIC DNA]</scope>
    <source>
        <strain evidence="2">cv. OR44</strain>
    </source>
</reference>
<protein>
    <submittedName>
        <fullName evidence="2">Uncharacterized protein</fullName>
    </submittedName>
</protein>
<feature type="compositionally biased region" description="Gly residues" evidence="1">
    <location>
        <begin position="1"/>
        <end position="18"/>
    </location>
</feature>
<dbReference type="HOGENOM" id="CLU_1374153_0_0_1"/>
<evidence type="ECO:0000313" key="3">
    <source>
        <dbReference type="Proteomes" id="UP000008021"/>
    </source>
</evidence>
<dbReference type="AlphaFoldDB" id="A0A0E0E0J7"/>
<dbReference type="EnsemblPlants" id="OMERI06G12600.1">
    <property type="protein sequence ID" value="OMERI06G12600.1"/>
    <property type="gene ID" value="OMERI06G12600"/>
</dbReference>
<feature type="compositionally biased region" description="Basic residues" evidence="1">
    <location>
        <begin position="74"/>
        <end position="84"/>
    </location>
</feature>